<proteinExistence type="predicted"/>
<gene>
    <name evidence="1" type="ORF">VP01_3966g1</name>
</gene>
<organism evidence="1 2">
    <name type="scientific">Puccinia sorghi</name>
    <dbReference type="NCBI Taxonomy" id="27349"/>
    <lineage>
        <taxon>Eukaryota</taxon>
        <taxon>Fungi</taxon>
        <taxon>Dikarya</taxon>
        <taxon>Basidiomycota</taxon>
        <taxon>Pucciniomycotina</taxon>
        <taxon>Pucciniomycetes</taxon>
        <taxon>Pucciniales</taxon>
        <taxon>Pucciniaceae</taxon>
        <taxon>Puccinia</taxon>
    </lineage>
</organism>
<accession>A0A0L6UU92</accession>
<evidence type="ECO:0000313" key="1">
    <source>
        <dbReference type="EMBL" id="KNZ51415.1"/>
    </source>
</evidence>
<evidence type="ECO:0000313" key="2">
    <source>
        <dbReference type="Proteomes" id="UP000037035"/>
    </source>
</evidence>
<name>A0A0L6UU92_9BASI</name>
<dbReference type="AlphaFoldDB" id="A0A0L6UU92"/>
<dbReference type="VEuPathDB" id="FungiDB:VP01_3966g1"/>
<dbReference type="EMBL" id="LAVV01009019">
    <property type="protein sequence ID" value="KNZ51415.1"/>
    <property type="molecule type" value="Genomic_DNA"/>
</dbReference>
<keyword evidence="2" id="KW-1185">Reference proteome</keyword>
<protein>
    <submittedName>
        <fullName evidence="1">Uncharacterized protein</fullName>
    </submittedName>
</protein>
<sequence>MSTFKIISEIARNGPLVNHVKVCVKLINFFLWKCMPLHEIFHKIILKIEKTEDFFQPNNLLHKYGLSEVCEVLPSSAGKWVMSIVLDSPDERDGWVFRMKARRLAQHQWLIAVSSFRSLYICQRILRLTHNISLKIGLKVVRNSIHYVFQGFSSASISQYFSVIKLKSLQSIVSKLWSANVITFFQTMDVLLDSVRETGLALNLSREVPHQIHAALFDVAPLFHIVYLSFDIVIILKLESKIFRLGLLVETVLIFTINFDTNQPKQFVAKKLKGVKFLNCALLFINLFGEFNGKVSFSKKKVTPPGFLNVFFLIEETCIWLNPIQSFGKNCGKSPKKENYNTPQKGRFIKFTLKYIKPLCLNFLKMW</sequence>
<dbReference type="Proteomes" id="UP000037035">
    <property type="component" value="Unassembled WGS sequence"/>
</dbReference>
<comment type="caution">
    <text evidence="1">The sequence shown here is derived from an EMBL/GenBank/DDBJ whole genome shotgun (WGS) entry which is preliminary data.</text>
</comment>
<reference evidence="1 2" key="1">
    <citation type="submission" date="2015-08" db="EMBL/GenBank/DDBJ databases">
        <title>Next Generation Sequencing and Analysis of the Genome of Puccinia sorghi L Schw, the Causal Agent of Maize Common Rust.</title>
        <authorList>
            <person name="Rochi L."/>
            <person name="Burguener G."/>
            <person name="Darino M."/>
            <person name="Turjanski A."/>
            <person name="Kreff E."/>
            <person name="Dieguez M.J."/>
            <person name="Sacco F."/>
        </authorList>
    </citation>
    <scope>NUCLEOTIDE SEQUENCE [LARGE SCALE GENOMIC DNA]</scope>
    <source>
        <strain evidence="1 2">RO10H11247</strain>
    </source>
</reference>